<dbReference type="InterPro" id="IPR014776">
    <property type="entry name" value="4pyrrole_Mease_sub2"/>
</dbReference>
<dbReference type="InterPro" id="IPR035996">
    <property type="entry name" value="4pyrrol_Methylase_sf"/>
</dbReference>
<feature type="domain" description="Tetrapyrrole methylase" evidence="8">
    <location>
        <begin position="14"/>
        <end position="225"/>
    </location>
</feature>
<dbReference type="GO" id="GO:0030788">
    <property type="term" value="F:precorrin-2 C20-methyltransferase activity"/>
    <property type="evidence" value="ECO:0007669"/>
    <property type="project" value="UniProtKB-EC"/>
</dbReference>
<keyword evidence="3" id="KW-0169">Cobalamin biosynthesis</keyword>
<dbReference type="RefSeq" id="WP_010849190.1">
    <property type="nucleotide sequence ID" value="NZ_HF570956.1"/>
</dbReference>
<dbReference type="Gene3D" id="3.30.950.10">
    <property type="entry name" value="Methyltransferase, Cobalt-precorrin-4 Transmethylase, Domain 2"/>
    <property type="match status" value="2"/>
</dbReference>
<dbReference type="NCBIfam" id="TIGR01466">
    <property type="entry name" value="cobJ_cbiH"/>
    <property type="match status" value="1"/>
</dbReference>
<dbReference type="Gene3D" id="3.40.1010.10">
    <property type="entry name" value="Cobalt-precorrin-4 Transmethylase, Domain 1"/>
    <property type="match status" value="2"/>
</dbReference>
<dbReference type="InterPro" id="IPR014777">
    <property type="entry name" value="4pyrrole_Mease_sub1"/>
</dbReference>
<keyword evidence="4 9" id="KW-0489">Methyltransferase</keyword>
<evidence type="ECO:0000313" key="9">
    <source>
        <dbReference type="EMBL" id="CCH68474.1"/>
    </source>
</evidence>
<dbReference type="EC" id="2.1.1.131" evidence="9"/>
<feature type="domain" description="Tetrapyrrole methylase" evidence="8">
    <location>
        <begin position="297"/>
        <end position="505"/>
    </location>
</feature>
<evidence type="ECO:0000256" key="7">
    <source>
        <dbReference type="SAM" id="MobiDB-lite"/>
    </source>
</evidence>
<dbReference type="NCBIfam" id="TIGR01467">
    <property type="entry name" value="cobI_cbiL"/>
    <property type="match status" value="1"/>
</dbReference>
<dbReference type="InterPro" id="IPR000878">
    <property type="entry name" value="4pyrrol_Mease"/>
</dbReference>
<dbReference type="UniPathway" id="UPA00148"/>
<dbReference type="GO" id="GO:0032259">
    <property type="term" value="P:methylation"/>
    <property type="evidence" value="ECO:0007669"/>
    <property type="project" value="UniProtKB-KW"/>
</dbReference>
<comment type="similarity">
    <text evidence="2">Belongs to the precorrin methyltransferase family.</text>
</comment>
<dbReference type="AlphaFoldDB" id="N0E0J4"/>
<comment type="caution">
    <text evidence="9">The sequence shown here is derived from an EMBL/GenBank/DDBJ whole genome shotgun (WGS) entry which is preliminary data.</text>
</comment>
<sequence length="538" mass="56016">MSNNDIRSSHTGRLFGVGVGPGDPGLVTLRAAELIRGADVIAFHAGSGKQSMARSIVADLLPPGVIEEELRYPVTTGFADDPGGYYAALGAFYDDCADRLETHLRQGCTVVVLAVGDPLFFGSFMYVHDRLSPLYPTAVVPGVTSVSAATAAVATGLCRHEDTLTILPGTLPVPELARRLADTDAAIVMKLGQTFPGVVEAVRQAGLLDRAVYVERASGKRQRVLPLADVDADTVPYMSLVVVPGEGLRADAAGRATGAVDTTQHVGERESQDESDSAAATLGAEAGNYAGSTAYGTVHVVGLGPGPDAWLTPEASDVLGHVDHVIGYAPYVARVPQREGLTRLPSGNTVEVDRGRQALALARAGHEVAVVSGGDAGVFGMAAAVFEAAESDPAYAAVPIHVVPGVTAAHAASALAGAVLGADHALISLSDRLKPWDVVVERLRACAQADLAMAFYNPRSASRPDQLGLAKNVLLEVIPADRVVVVARHVGREQESLSVTTLGEFDPETVDMGCLVMVGAASTRVTSTGRVWTPRYVD</sequence>
<keyword evidence="5 9" id="KW-0808">Transferase</keyword>
<keyword evidence="6" id="KW-0949">S-adenosyl-L-methionine</keyword>
<dbReference type="Proteomes" id="UP000013167">
    <property type="component" value="Unassembled WGS sequence"/>
</dbReference>
<dbReference type="GO" id="GO:0009236">
    <property type="term" value="P:cobalamin biosynthetic process"/>
    <property type="evidence" value="ECO:0007669"/>
    <property type="project" value="UniProtKB-UniPathway"/>
</dbReference>
<dbReference type="GO" id="GO:0030789">
    <property type="term" value="F:precorrin-3B C17-methyltransferase activity"/>
    <property type="evidence" value="ECO:0007669"/>
    <property type="project" value="UniProtKB-EC"/>
</dbReference>
<feature type="region of interest" description="Disordered" evidence="7">
    <location>
        <begin position="254"/>
        <end position="279"/>
    </location>
</feature>
<dbReference type="STRING" id="1193181.BN10_100005"/>
<proteinExistence type="inferred from homology"/>
<reference evidence="9 10" key="1">
    <citation type="journal article" date="2013" name="ISME J.">
        <title>A metabolic model for members of the genus Tetrasphaera involved in enhanced biological phosphorus removal.</title>
        <authorList>
            <person name="Kristiansen R."/>
            <person name="Nguyen H.T.T."/>
            <person name="Saunders A.M."/>
            <person name="Nielsen J.L."/>
            <person name="Wimmer R."/>
            <person name="Le V.Q."/>
            <person name="McIlroy S.J."/>
            <person name="Petrovski S."/>
            <person name="Seviour R.J."/>
            <person name="Calteau A."/>
            <person name="Nielsen K.L."/>
            <person name="Nielsen P.H."/>
        </authorList>
    </citation>
    <scope>NUCLEOTIDE SEQUENCE [LARGE SCALE GENOMIC DNA]</scope>
    <source>
        <strain evidence="9 10">Lp2</strain>
    </source>
</reference>
<dbReference type="CDD" id="cd11646">
    <property type="entry name" value="Precorrin_3B_C17_MT"/>
    <property type="match status" value="1"/>
</dbReference>
<dbReference type="InterPro" id="IPR051810">
    <property type="entry name" value="Precorrin_MeTrfase"/>
</dbReference>
<dbReference type="InterPro" id="IPR012382">
    <property type="entry name" value="CobI/CbiL"/>
</dbReference>
<evidence type="ECO:0000256" key="5">
    <source>
        <dbReference type="ARBA" id="ARBA00022679"/>
    </source>
</evidence>
<dbReference type="NCBIfam" id="NF004647">
    <property type="entry name" value="PRK05990.1"/>
    <property type="match status" value="1"/>
</dbReference>
<dbReference type="eggNOG" id="COG1010">
    <property type="taxonomic scope" value="Bacteria"/>
</dbReference>
<dbReference type="Pfam" id="PF00590">
    <property type="entry name" value="TP_methylase"/>
    <property type="match status" value="2"/>
</dbReference>
<evidence type="ECO:0000256" key="2">
    <source>
        <dbReference type="ARBA" id="ARBA00005879"/>
    </source>
</evidence>
<gene>
    <name evidence="9" type="primary">cobIJ</name>
    <name evidence="9" type="ORF">BN10_100005</name>
</gene>
<evidence type="ECO:0000259" key="8">
    <source>
        <dbReference type="Pfam" id="PF00590"/>
    </source>
</evidence>
<dbReference type="HOGENOM" id="CLU_029920_0_0_11"/>
<evidence type="ECO:0000256" key="1">
    <source>
        <dbReference type="ARBA" id="ARBA00004953"/>
    </source>
</evidence>
<dbReference type="PANTHER" id="PTHR47036:SF1">
    <property type="entry name" value="COBALT-FACTOR III C(17)-METHYLTRANSFERASE-RELATED"/>
    <property type="match status" value="1"/>
</dbReference>
<accession>N0E0J4</accession>
<evidence type="ECO:0000256" key="6">
    <source>
        <dbReference type="ARBA" id="ARBA00022691"/>
    </source>
</evidence>
<protein>
    <submittedName>
        <fullName evidence="9">Cobalamin biosynthesis protein CobIJ</fullName>
        <ecNumber evidence="9">2.1.1.130</ecNumber>
        <ecNumber evidence="9">2.1.1.131</ecNumber>
    </submittedName>
</protein>
<evidence type="ECO:0000256" key="3">
    <source>
        <dbReference type="ARBA" id="ARBA00022573"/>
    </source>
</evidence>
<dbReference type="PANTHER" id="PTHR47036">
    <property type="entry name" value="COBALT-FACTOR III C(17)-METHYLTRANSFERASE-RELATED"/>
    <property type="match status" value="1"/>
</dbReference>
<evidence type="ECO:0000256" key="4">
    <source>
        <dbReference type="ARBA" id="ARBA00022603"/>
    </source>
</evidence>
<organism evidence="9 10">
    <name type="scientific">Phycicoccus elongatus Lp2</name>
    <dbReference type="NCBI Taxonomy" id="1193181"/>
    <lineage>
        <taxon>Bacteria</taxon>
        <taxon>Bacillati</taxon>
        <taxon>Actinomycetota</taxon>
        <taxon>Actinomycetes</taxon>
        <taxon>Micrococcales</taxon>
        <taxon>Intrasporangiaceae</taxon>
        <taxon>Phycicoccus</taxon>
    </lineage>
</organism>
<dbReference type="InterPro" id="IPR006364">
    <property type="entry name" value="CobI/CbiL/CobIJ_dom"/>
</dbReference>
<dbReference type="EC" id="2.1.1.130" evidence="9"/>
<name>N0E0J4_9MICO</name>
<dbReference type="eggNOG" id="COG2243">
    <property type="taxonomic scope" value="Bacteria"/>
</dbReference>
<keyword evidence="10" id="KW-1185">Reference proteome</keyword>
<dbReference type="CDD" id="cd11645">
    <property type="entry name" value="Precorrin_2_C20_MT"/>
    <property type="match status" value="1"/>
</dbReference>
<dbReference type="SUPFAM" id="SSF53790">
    <property type="entry name" value="Tetrapyrrole methylase"/>
    <property type="match status" value="2"/>
</dbReference>
<dbReference type="OrthoDB" id="9804789at2"/>
<dbReference type="EMBL" id="CAIZ01000002">
    <property type="protein sequence ID" value="CCH68474.1"/>
    <property type="molecule type" value="Genomic_DNA"/>
</dbReference>
<dbReference type="InterPro" id="IPR006363">
    <property type="entry name" value="Cbl_synth_CobJ/CibH_dom"/>
</dbReference>
<evidence type="ECO:0000313" key="10">
    <source>
        <dbReference type="Proteomes" id="UP000013167"/>
    </source>
</evidence>
<comment type="pathway">
    <text evidence="1">Cofactor biosynthesis; adenosylcobalamin biosynthesis.</text>
</comment>